<feature type="binding site" evidence="15">
    <location>
        <position position="202"/>
    </location>
    <ligand>
        <name>NADP(+)</name>
        <dbReference type="ChEBI" id="CHEBI:58349"/>
    </ligand>
</feature>
<dbReference type="InterPro" id="IPR050765">
    <property type="entry name" value="Riboflavin_Biosynth_HTPR"/>
</dbReference>
<comment type="cofactor">
    <cofactor evidence="13 16">
        <name>Zn(2+)</name>
        <dbReference type="ChEBI" id="CHEBI:29105"/>
    </cofactor>
    <text evidence="13 16">Binds 1 zinc ion.</text>
</comment>
<feature type="binding site" evidence="15">
    <location>
        <position position="190"/>
    </location>
    <ligand>
        <name>substrate</name>
    </ligand>
</feature>
<dbReference type="Pfam" id="PF01872">
    <property type="entry name" value="RibD_C"/>
    <property type="match status" value="1"/>
</dbReference>
<proteinExistence type="inferred from homology"/>
<feature type="binding site" evidence="15">
    <location>
        <position position="299"/>
    </location>
    <ligand>
        <name>substrate</name>
    </ligand>
</feature>
<keyword evidence="12" id="KW-0511">Multifunctional enzyme</keyword>
<evidence type="ECO:0000256" key="3">
    <source>
        <dbReference type="ARBA" id="ARBA00004910"/>
    </source>
</evidence>
<comment type="similarity">
    <text evidence="4 13">In the N-terminal section; belongs to the cytidine and deoxycytidylate deaminase family.</text>
</comment>
<dbReference type="InterPro" id="IPR016192">
    <property type="entry name" value="APOBEC/CMP_deaminase_Zn-bd"/>
</dbReference>
<accession>A0A1X7CJN9</accession>
<feature type="binding site" evidence="16">
    <location>
        <position position="53"/>
    </location>
    <ligand>
        <name>Zn(2+)</name>
        <dbReference type="ChEBI" id="CHEBI:29105"/>
        <note>catalytic</note>
    </ligand>
</feature>
<dbReference type="NCBIfam" id="TIGR00326">
    <property type="entry name" value="eubact_ribD"/>
    <property type="match status" value="1"/>
</dbReference>
<evidence type="ECO:0000256" key="16">
    <source>
        <dbReference type="PIRSR" id="PIRSR006769-3"/>
    </source>
</evidence>
<comment type="catalytic activity">
    <reaction evidence="13">
        <text>5-amino-6-(5-phospho-D-ribitylamino)uracil + NADP(+) = 5-amino-6-(5-phospho-D-ribosylamino)uracil + NADPH + H(+)</text>
        <dbReference type="Rhea" id="RHEA:17845"/>
        <dbReference type="ChEBI" id="CHEBI:15378"/>
        <dbReference type="ChEBI" id="CHEBI:57783"/>
        <dbReference type="ChEBI" id="CHEBI:58349"/>
        <dbReference type="ChEBI" id="CHEBI:58421"/>
        <dbReference type="ChEBI" id="CHEBI:58453"/>
        <dbReference type="EC" id="1.1.1.193"/>
    </reaction>
</comment>
<evidence type="ECO:0000256" key="4">
    <source>
        <dbReference type="ARBA" id="ARBA00005259"/>
    </source>
</evidence>
<evidence type="ECO:0000256" key="5">
    <source>
        <dbReference type="ARBA" id="ARBA00007417"/>
    </source>
</evidence>
<keyword evidence="9 13" id="KW-0862">Zinc</keyword>
<dbReference type="PANTHER" id="PTHR38011">
    <property type="entry name" value="DIHYDROFOLATE REDUCTASE FAMILY PROTEIN (AFU_ORTHOLOGUE AFUA_8G06820)"/>
    <property type="match status" value="1"/>
</dbReference>
<dbReference type="CDD" id="cd01284">
    <property type="entry name" value="Riboflavin_deaminase-reductase"/>
    <property type="match status" value="1"/>
</dbReference>
<keyword evidence="7 13" id="KW-0479">Metal-binding</keyword>
<comment type="function">
    <text evidence="1 13">Converts 2,5-diamino-6-(ribosylamino)-4(3h)-pyrimidinone 5'-phosphate into 5-amino-6-(ribosylamino)-2,4(1h,3h)-pyrimidinedione 5'-phosphate.</text>
</comment>
<dbReference type="GO" id="GO:0008270">
    <property type="term" value="F:zinc ion binding"/>
    <property type="evidence" value="ECO:0007669"/>
    <property type="project" value="InterPro"/>
</dbReference>
<comment type="pathway">
    <text evidence="2 13">Cofactor biosynthesis; riboflavin biosynthesis; 5-amino-6-(D-ribitylamino)uracil from GTP: step 2/4.</text>
</comment>
<dbReference type="EC" id="1.1.1.193" evidence="13"/>
<evidence type="ECO:0000256" key="7">
    <source>
        <dbReference type="ARBA" id="ARBA00022723"/>
    </source>
</evidence>
<dbReference type="GO" id="GO:0050661">
    <property type="term" value="F:NADP binding"/>
    <property type="evidence" value="ECO:0007669"/>
    <property type="project" value="InterPro"/>
</dbReference>
<dbReference type="InterPro" id="IPR016193">
    <property type="entry name" value="Cytidine_deaminase-like"/>
</dbReference>
<dbReference type="FunFam" id="3.40.140.10:FF:000025">
    <property type="entry name" value="Riboflavin biosynthesis protein RibD"/>
    <property type="match status" value="1"/>
</dbReference>
<evidence type="ECO:0000313" key="18">
    <source>
        <dbReference type="EMBL" id="SME97914.1"/>
    </source>
</evidence>
<feature type="active site" description="Proton donor" evidence="14">
    <location>
        <position position="55"/>
    </location>
</feature>
<evidence type="ECO:0000256" key="15">
    <source>
        <dbReference type="PIRSR" id="PIRSR006769-2"/>
    </source>
</evidence>
<feature type="binding site" evidence="16">
    <location>
        <position position="81"/>
    </location>
    <ligand>
        <name>Zn(2+)</name>
        <dbReference type="ChEBI" id="CHEBI:29105"/>
        <note>catalytic</note>
    </ligand>
</feature>
<name>A0A1X7CJN9_TRICW</name>
<dbReference type="AlphaFoldDB" id="A0A1X7CJN9"/>
<feature type="binding site" evidence="15">
    <location>
        <position position="176"/>
    </location>
    <ligand>
        <name>NADP(+)</name>
        <dbReference type="ChEBI" id="CHEBI:58349"/>
    </ligand>
</feature>
<sequence>MFSDTDFAHMQRALTLAARGLYTTTPNPRVGCVLVKNGMPIGEGFTQPAGQDHAEIQALKDAHRRGNDPRGATAYVTLEPCSHFGRTPPCVHALVDAGVARVIAAMEDPNPQVSGRGLAMLREAGIDVRCGLLAQQAHELNIGFVSRMTRGRPWVRMKVAASLDGRTALPSGESQWITGPAARADGHAWRARACAILTGVGTVREDDPQLTVREVDTPRQPLRVLVDSRLEAPLAARLFEGAPPLVFCARIDERNAAQAEALRARDIEVVTIANAAGKVDLAAMLRELGARGINELHVEAGHKLNGSLLREGCVDELLVYLAPSLLGGDAAGMFDLAAPGTLDERTRLAFHAAERIGDDLRVLARIVRPDARP</sequence>
<dbReference type="RefSeq" id="WP_085223928.1">
    <property type="nucleotide sequence ID" value="NZ_BSQD01000001.1"/>
</dbReference>
<evidence type="ECO:0000256" key="1">
    <source>
        <dbReference type="ARBA" id="ARBA00002151"/>
    </source>
</evidence>
<keyword evidence="6 13" id="KW-0686">Riboflavin biosynthesis</keyword>
<dbReference type="GO" id="GO:0008703">
    <property type="term" value="F:5-amino-6-(5-phosphoribosylamino)uracil reductase activity"/>
    <property type="evidence" value="ECO:0007669"/>
    <property type="project" value="UniProtKB-EC"/>
</dbReference>
<dbReference type="InterPro" id="IPR004794">
    <property type="entry name" value="Eubact_RibD"/>
</dbReference>
<evidence type="ECO:0000256" key="10">
    <source>
        <dbReference type="ARBA" id="ARBA00022857"/>
    </source>
</evidence>
<keyword evidence="11 13" id="KW-0560">Oxidoreductase</keyword>
<feature type="binding site" evidence="15">
    <location>
        <position position="228"/>
    </location>
    <ligand>
        <name>NADP(+)</name>
        <dbReference type="ChEBI" id="CHEBI:58349"/>
    </ligand>
</feature>
<dbReference type="GeneID" id="95549025"/>
<evidence type="ECO:0000256" key="9">
    <source>
        <dbReference type="ARBA" id="ARBA00022833"/>
    </source>
</evidence>
<comment type="pathway">
    <text evidence="3 13">Cofactor biosynthesis; riboflavin biosynthesis; 5-amino-6-(D-ribitylamino)uracil from GTP: step 3/4.</text>
</comment>
<dbReference type="NCBIfam" id="TIGR00227">
    <property type="entry name" value="ribD_Cterm"/>
    <property type="match status" value="1"/>
</dbReference>
<dbReference type="EMBL" id="FXAH01000001">
    <property type="protein sequence ID" value="SME97914.1"/>
    <property type="molecule type" value="Genomic_DNA"/>
</dbReference>
<evidence type="ECO:0000256" key="6">
    <source>
        <dbReference type="ARBA" id="ARBA00022619"/>
    </source>
</evidence>
<evidence type="ECO:0000256" key="2">
    <source>
        <dbReference type="ARBA" id="ARBA00004882"/>
    </source>
</evidence>
<dbReference type="SUPFAM" id="SSF53927">
    <property type="entry name" value="Cytidine deaminase-like"/>
    <property type="match status" value="1"/>
</dbReference>
<comment type="catalytic activity">
    <reaction evidence="13">
        <text>2,5-diamino-6-hydroxy-4-(5-phosphoribosylamino)-pyrimidine + H2O + H(+) = 5-amino-6-(5-phospho-D-ribosylamino)uracil + NH4(+)</text>
        <dbReference type="Rhea" id="RHEA:21868"/>
        <dbReference type="ChEBI" id="CHEBI:15377"/>
        <dbReference type="ChEBI" id="CHEBI:15378"/>
        <dbReference type="ChEBI" id="CHEBI:28938"/>
        <dbReference type="ChEBI" id="CHEBI:58453"/>
        <dbReference type="ChEBI" id="CHEBI:58614"/>
        <dbReference type="EC" id="3.5.4.26"/>
    </reaction>
</comment>
<dbReference type="Gene3D" id="3.40.140.10">
    <property type="entry name" value="Cytidine Deaminase, domain 2"/>
    <property type="match status" value="1"/>
</dbReference>
<dbReference type="InterPro" id="IPR002125">
    <property type="entry name" value="CMP_dCMP_dom"/>
</dbReference>
<feature type="binding site" evidence="15">
    <location>
        <position position="160"/>
    </location>
    <ligand>
        <name>NADP(+)</name>
        <dbReference type="ChEBI" id="CHEBI:58349"/>
    </ligand>
</feature>
<feature type="binding site" evidence="15">
    <location>
        <position position="206"/>
    </location>
    <ligand>
        <name>substrate</name>
    </ligand>
</feature>
<feature type="binding site" evidence="15">
    <location>
        <position position="210"/>
    </location>
    <ligand>
        <name>substrate</name>
    </ligand>
</feature>
<keyword evidence="8 13" id="KW-0378">Hydrolase</keyword>
<gene>
    <name evidence="18" type="ORF">SAMN06295900_101498</name>
</gene>
<feature type="domain" description="CMP/dCMP-type deaminase" evidence="17">
    <location>
        <begin position="4"/>
        <end position="129"/>
    </location>
</feature>
<evidence type="ECO:0000259" key="17">
    <source>
        <dbReference type="PROSITE" id="PS51747"/>
    </source>
</evidence>
<dbReference type="STRING" id="28094.SAMN06295900_101498"/>
<dbReference type="PROSITE" id="PS51747">
    <property type="entry name" value="CYT_DCMP_DEAMINASES_2"/>
    <property type="match status" value="1"/>
</dbReference>
<evidence type="ECO:0000256" key="12">
    <source>
        <dbReference type="ARBA" id="ARBA00023268"/>
    </source>
</evidence>
<evidence type="ECO:0000256" key="14">
    <source>
        <dbReference type="PIRSR" id="PIRSR006769-1"/>
    </source>
</evidence>
<comment type="similarity">
    <text evidence="5 13">In the C-terminal section; belongs to the HTP reductase family.</text>
</comment>
<dbReference type="InterPro" id="IPR011549">
    <property type="entry name" value="RibD_C"/>
</dbReference>
<organism evidence="18 19">
    <name type="scientific">Trinickia caryophylli</name>
    <name type="common">Paraburkholderia caryophylli</name>
    <dbReference type="NCBI Taxonomy" id="28094"/>
    <lineage>
        <taxon>Bacteria</taxon>
        <taxon>Pseudomonadati</taxon>
        <taxon>Pseudomonadota</taxon>
        <taxon>Betaproteobacteria</taxon>
        <taxon>Burkholderiales</taxon>
        <taxon>Burkholderiaceae</taxon>
        <taxon>Trinickia</taxon>
    </lineage>
</organism>
<dbReference type="UniPathway" id="UPA00275">
    <property type="reaction ID" value="UER00401"/>
</dbReference>
<keyword evidence="19" id="KW-1185">Reference proteome</keyword>
<dbReference type="EC" id="3.5.4.26" evidence="13"/>
<evidence type="ECO:0000313" key="19">
    <source>
        <dbReference type="Proteomes" id="UP000192911"/>
    </source>
</evidence>
<evidence type="ECO:0000256" key="8">
    <source>
        <dbReference type="ARBA" id="ARBA00022801"/>
    </source>
</evidence>
<dbReference type="GO" id="GO:0009231">
    <property type="term" value="P:riboflavin biosynthetic process"/>
    <property type="evidence" value="ECO:0007669"/>
    <property type="project" value="UniProtKB-UniPathway"/>
</dbReference>
<dbReference type="PROSITE" id="PS00903">
    <property type="entry name" value="CYT_DCMP_DEAMINASES_1"/>
    <property type="match status" value="1"/>
</dbReference>
<evidence type="ECO:0000256" key="13">
    <source>
        <dbReference type="PIRNR" id="PIRNR006769"/>
    </source>
</evidence>
<dbReference type="Proteomes" id="UP000192911">
    <property type="component" value="Unassembled WGS sequence"/>
</dbReference>
<dbReference type="Pfam" id="PF00383">
    <property type="entry name" value="dCMP_cyt_deam_1"/>
    <property type="match status" value="1"/>
</dbReference>
<dbReference type="Gene3D" id="3.40.430.10">
    <property type="entry name" value="Dihydrofolate Reductase, subunit A"/>
    <property type="match status" value="1"/>
</dbReference>
<dbReference type="PIRSF" id="PIRSF006769">
    <property type="entry name" value="RibD"/>
    <property type="match status" value="1"/>
</dbReference>
<feature type="binding site" evidence="15">
    <location>
        <position position="213"/>
    </location>
    <ligand>
        <name>substrate</name>
    </ligand>
</feature>
<feature type="binding site" evidence="15">
    <location>
        <position position="174"/>
    </location>
    <ligand>
        <name>substrate</name>
    </ligand>
</feature>
<dbReference type="InterPro" id="IPR024072">
    <property type="entry name" value="DHFR-like_dom_sf"/>
</dbReference>
<dbReference type="InterPro" id="IPR002734">
    <property type="entry name" value="RibDG_C"/>
</dbReference>
<reference evidence="19" key="1">
    <citation type="submission" date="2017-04" db="EMBL/GenBank/DDBJ databases">
        <authorList>
            <person name="Varghese N."/>
            <person name="Submissions S."/>
        </authorList>
    </citation>
    <scope>NUCLEOTIDE SEQUENCE [LARGE SCALE GENOMIC DNA]</scope>
    <source>
        <strain evidence="19">Ballard 720</strain>
    </source>
</reference>
<feature type="binding site" evidence="15">
    <location>
        <begin position="301"/>
        <end position="307"/>
    </location>
    <ligand>
        <name>NADP(+)</name>
        <dbReference type="ChEBI" id="CHEBI:58349"/>
    </ligand>
</feature>
<evidence type="ECO:0000256" key="11">
    <source>
        <dbReference type="ARBA" id="ARBA00023002"/>
    </source>
</evidence>
<feature type="binding site" evidence="16">
    <location>
        <position position="90"/>
    </location>
    <ligand>
        <name>Zn(2+)</name>
        <dbReference type="ChEBI" id="CHEBI:29105"/>
        <note>catalytic</note>
    </ligand>
</feature>
<protein>
    <recommendedName>
        <fullName evidence="13">Riboflavin biosynthesis protein RibD</fullName>
    </recommendedName>
    <domain>
        <recommendedName>
            <fullName evidence="13">Diaminohydroxyphosphoribosylaminopyrimidine deaminase</fullName>
            <shortName evidence="13">DRAP deaminase</shortName>
            <ecNumber evidence="13">3.5.4.26</ecNumber>
        </recommendedName>
        <alternativeName>
            <fullName evidence="13">Riboflavin-specific deaminase</fullName>
        </alternativeName>
    </domain>
    <domain>
        <recommendedName>
            <fullName evidence="13">5-amino-6-(5-phosphoribosylamino)uracil reductase</fullName>
            <ecNumber evidence="13">1.1.1.193</ecNumber>
        </recommendedName>
        <alternativeName>
            <fullName evidence="13">HTP reductase</fullName>
        </alternativeName>
    </domain>
</protein>
<dbReference type="SUPFAM" id="SSF53597">
    <property type="entry name" value="Dihydrofolate reductase-like"/>
    <property type="match status" value="1"/>
</dbReference>
<dbReference type="GO" id="GO:0008835">
    <property type="term" value="F:diaminohydroxyphosphoribosylaminopyrimidine deaminase activity"/>
    <property type="evidence" value="ECO:0007669"/>
    <property type="project" value="UniProtKB-EC"/>
</dbReference>
<keyword evidence="10 13" id="KW-0521">NADP</keyword>
<dbReference type="PANTHER" id="PTHR38011:SF7">
    <property type="entry name" value="2,5-DIAMINO-6-RIBOSYLAMINO-4(3H)-PYRIMIDINONE 5'-PHOSPHATE REDUCTASE"/>
    <property type="match status" value="1"/>
</dbReference>
<dbReference type="OrthoDB" id="9800865at2"/>